<feature type="zinc finger region" description="C3H1-type" evidence="1">
    <location>
        <begin position="52"/>
        <end position="82"/>
    </location>
</feature>
<dbReference type="GO" id="GO:0008270">
    <property type="term" value="F:zinc ion binding"/>
    <property type="evidence" value="ECO:0007669"/>
    <property type="project" value="UniProtKB-KW"/>
</dbReference>
<keyword evidence="1" id="KW-0862">Zinc</keyword>
<gene>
    <name evidence="4" type="ORF">EVOR1521_LOCUS17257</name>
</gene>
<evidence type="ECO:0000256" key="1">
    <source>
        <dbReference type="PROSITE-ProRule" id="PRU00723"/>
    </source>
</evidence>
<dbReference type="InterPro" id="IPR052055">
    <property type="entry name" value="Hepadnavirus_pol/RT"/>
</dbReference>
<feature type="region of interest" description="Disordered" evidence="2">
    <location>
        <begin position="1"/>
        <end position="38"/>
    </location>
</feature>
<dbReference type="PANTHER" id="PTHR33050:SF7">
    <property type="entry name" value="RIBONUCLEASE H"/>
    <property type="match status" value="1"/>
</dbReference>
<name>A0AA36N2F7_9DINO</name>
<dbReference type="PROSITE" id="PS50103">
    <property type="entry name" value="ZF_C3H1"/>
    <property type="match status" value="1"/>
</dbReference>
<protein>
    <recommendedName>
        <fullName evidence="3">C3H1-type domain-containing protein</fullName>
    </recommendedName>
</protein>
<feature type="domain" description="C3H1-type" evidence="3">
    <location>
        <begin position="52"/>
        <end position="82"/>
    </location>
</feature>
<evidence type="ECO:0000313" key="4">
    <source>
        <dbReference type="EMBL" id="CAJ1392066.1"/>
    </source>
</evidence>
<accession>A0AA36N2F7</accession>
<dbReference type="Proteomes" id="UP001178507">
    <property type="component" value="Unassembled WGS sequence"/>
</dbReference>
<sequence length="958" mass="107106">MGTANGNARRSDSPPGSAKRKEPERSKGKGSGKFAEKGGGIQLPENCVRKTADGKPLCFKYQHGKCPLQKKARCRFGLHKCYYRGCEAVELLFVCYSLGLWVSIENPRRSWLWQVLAVLVKQQGDLGFRQWYFCLVDVHYDACMHGGSRAKATRLLSSPGLFESLAVECDRTHEHSEWSLSRQDGGWAFATHTEAEYPRLFCKRYASCVARHVDPGALQSSHMQFRANSLAMQNRQHKTNRQLIPEFSAVEFRPEGYKPLKNEKMLQPHLAGVVSVVDEVLLDEDLPCPDASAPEAKQSQADQARVGVYFDCVQHVQRALQLQHPMDTRCSIPDILKVAVFNMMTWGHATLAKHLSDCLSQDIRAAVDLAKQEAVLQKSLDEAVSAVVGGKRLLLFKRLLEITHFPDMRVVEIMMKGVDLTGIEPESPLFARKFCPASTTEPVLEKAAVWRRRRLMGSSKEDAALDSKRLQEISREEVSSGFLKGPFDYDSVAPQVGSEDWSMSRRFLLRQGEEGKERVIDDLKESCVNACYASVSKLDLHDVDFVSALFLFVAKLLQSGPVLRVRLASGQELVGHVHESVRADSALQARCLDLSKAYKQVPVAPSSHKYNIVVANYFDDYPMLAFRATATSVDKAALSLLTLLGWSHAQTGKKGAPFSQTAVVLGASFNVSLLNAGKLTVENKPERLERIVKLVKEFKQSKGRKSLASSIHGLLNYASGFVLGLALKMYTNVFAGLAAGKLALEEHVNRRLDELMELLPRQCPRCTQISTDERPCVIYTDGAFEASCATWGYVFLDPASNHRVCKHGWVPNHLRDFWLRTVGEQIIAHAVVCALWDLQERMMDRRVLLFIDNESCRFALIKRASRSGAVLDMLKVIGELEASAKAFVWFERVASFTNPADWPSRLDSASLPGELGVKDGGRLDLPEEVWRRLTREPRLGTPLVEAGVVAERKKRRRH</sequence>
<keyword evidence="5" id="KW-1185">Reference proteome</keyword>
<organism evidence="4 5">
    <name type="scientific">Effrenium voratum</name>
    <dbReference type="NCBI Taxonomy" id="2562239"/>
    <lineage>
        <taxon>Eukaryota</taxon>
        <taxon>Sar</taxon>
        <taxon>Alveolata</taxon>
        <taxon>Dinophyceae</taxon>
        <taxon>Suessiales</taxon>
        <taxon>Symbiodiniaceae</taxon>
        <taxon>Effrenium</taxon>
    </lineage>
</organism>
<evidence type="ECO:0000256" key="2">
    <source>
        <dbReference type="SAM" id="MobiDB-lite"/>
    </source>
</evidence>
<dbReference type="AlphaFoldDB" id="A0AA36N2F7"/>
<keyword evidence="1" id="KW-0479">Metal-binding</keyword>
<proteinExistence type="predicted"/>
<dbReference type="PANTHER" id="PTHR33050">
    <property type="entry name" value="REVERSE TRANSCRIPTASE DOMAIN-CONTAINING PROTEIN"/>
    <property type="match status" value="1"/>
</dbReference>
<reference evidence="4" key="1">
    <citation type="submission" date="2023-08" db="EMBL/GenBank/DDBJ databases">
        <authorList>
            <person name="Chen Y."/>
            <person name="Shah S."/>
            <person name="Dougan E. K."/>
            <person name="Thang M."/>
            <person name="Chan C."/>
        </authorList>
    </citation>
    <scope>NUCLEOTIDE SEQUENCE</scope>
</reference>
<dbReference type="InterPro" id="IPR000571">
    <property type="entry name" value="Znf_CCCH"/>
</dbReference>
<evidence type="ECO:0000313" key="5">
    <source>
        <dbReference type="Proteomes" id="UP001178507"/>
    </source>
</evidence>
<dbReference type="EMBL" id="CAUJNA010002249">
    <property type="protein sequence ID" value="CAJ1392066.1"/>
    <property type="molecule type" value="Genomic_DNA"/>
</dbReference>
<evidence type="ECO:0000259" key="3">
    <source>
        <dbReference type="PROSITE" id="PS50103"/>
    </source>
</evidence>
<keyword evidence="1" id="KW-0863">Zinc-finger</keyword>
<comment type="caution">
    <text evidence="4">The sequence shown here is derived from an EMBL/GenBank/DDBJ whole genome shotgun (WGS) entry which is preliminary data.</text>
</comment>